<reference evidence="2 3" key="1">
    <citation type="submission" date="2021-06" db="EMBL/GenBank/DDBJ databases">
        <title>A haploid diamondback moth (Plutella xylostella L.) genome assembly resolves 31 chromosomes and identifies a diamide resistance mutation.</title>
        <authorList>
            <person name="Ward C.M."/>
            <person name="Perry K.D."/>
            <person name="Baker G."/>
            <person name="Powis K."/>
            <person name="Heckel D.G."/>
            <person name="Baxter S.W."/>
        </authorList>
    </citation>
    <scope>NUCLEOTIDE SEQUENCE [LARGE SCALE GENOMIC DNA]</scope>
    <source>
        <strain evidence="2 3">LV</strain>
        <tissue evidence="2">Single pupa</tissue>
    </source>
</reference>
<feature type="compositionally biased region" description="Polar residues" evidence="1">
    <location>
        <begin position="7"/>
        <end position="33"/>
    </location>
</feature>
<sequence>MKDDQVNENISNPDMSICLSETESPPQFVTQRPQRLESEDFRDFKEEIRKLLSFYGTSQKSEIVDLKSTLLEIKESNENIQSSISFLTTQNEEFRRQISLLEQNAKEDRQYILSLEEKLEDLQTGSRKTNFELKKCAKKR</sequence>
<feature type="region of interest" description="Disordered" evidence="1">
    <location>
        <begin position="1"/>
        <end position="36"/>
    </location>
</feature>
<comment type="caution">
    <text evidence="2">The sequence shown here is derived from an EMBL/GenBank/DDBJ whole genome shotgun (WGS) entry which is preliminary data.</text>
</comment>
<name>A0ABQ7QEB2_PLUXY</name>
<evidence type="ECO:0000313" key="3">
    <source>
        <dbReference type="Proteomes" id="UP000823941"/>
    </source>
</evidence>
<accession>A0ABQ7QEB2</accession>
<proteinExistence type="predicted"/>
<gene>
    <name evidence="2" type="ORF">JYU34_011898</name>
</gene>
<evidence type="ECO:0000313" key="2">
    <source>
        <dbReference type="EMBL" id="KAG7303395.1"/>
    </source>
</evidence>
<organism evidence="2 3">
    <name type="scientific">Plutella xylostella</name>
    <name type="common">Diamondback moth</name>
    <name type="synonym">Plutella maculipennis</name>
    <dbReference type="NCBI Taxonomy" id="51655"/>
    <lineage>
        <taxon>Eukaryota</taxon>
        <taxon>Metazoa</taxon>
        <taxon>Ecdysozoa</taxon>
        <taxon>Arthropoda</taxon>
        <taxon>Hexapoda</taxon>
        <taxon>Insecta</taxon>
        <taxon>Pterygota</taxon>
        <taxon>Neoptera</taxon>
        <taxon>Endopterygota</taxon>
        <taxon>Lepidoptera</taxon>
        <taxon>Glossata</taxon>
        <taxon>Ditrysia</taxon>
        <taxon>Yponomeutoidea</taxon>
        <taxon>Plutellidae</taxon>
        <taxon>Plutella</taxon>
    </lineage>
</organism>
<evidence type="ECO:0000256" key="1">
    <source>
        <dbReference type="SAM" id="MobiDB-lite"/>
    </source>
</evidence>
<keyword evidence="3" id="KW-1185">Reference proteome</keyword>
<dbReference type="EMBL" id="JAHIBW010000016">
    <property type="protein sequence ID" value="KAG7303395.1"/>
    <property type="molecule type" value="Genomic_DNA"/>
</dbReference>
<dbReference type="Proteomes" id="UP000823941">
    <property type="component" value="Chromosome 16"/>
</dbReference>
<protein>
    <submittedName>
        <fullName evidence="2">Uncharacterized protein</fullName>
    </submittedName>
</protein>